<evidence type="ECO:0000256" key="5">
    <source>
        <dbReference type="SAM" id="MobiDB-lite"/>
    </source>
</evidence>
<feature type="compositionally biased region" description="Polar residues" evidence="5">
    <location>
        <begin position="248"/>
        <end position="257"/>
    </location>
</feature>
<dbReference type="GO" id="GO:0005759">
    <property type="term" value="C:mitochondrial matrix"/>
    <property type="evidence" value="ECO:0007669"/>
    <property type="project" value="UniProtKB-SubCell"/>
</dbReference>
<evidence type="ECO:0000313" key="8">
    <source>
        <dbReference type="Proteomes" id="UP000266272"/>
    </source>
</evidence>
<evidence type="ECO:0000256" key="1">
    <source>
        <dbReference type="ARBA" id="ARBA00004305"/>
    </source>
</evidence>
<feature type="compositionally biased region" description="Polar residues" evidence="5">
    <location>
        <begin position="325"/>
        <end position="336"/>
    </location>
</feature>
<dbReference type="InterPro" id="IPR045295">
    <property type="entry name" value="Complex1_LYR_SDHAF1_LYRM8"/>
</dbReference>
<dbReference type="PANTHER" id="PTHR13675">
    <property type="entry name" value="LYR MOTIF-CONTAINING PROTEIN 2"/>
    <property type="match status" value="1"/>
</dbReference>
<feature type="region of interest" description="Disordered" evidence="5">
    <location>
        <begin position="391"/>
        <end position="428"/>
    </location>
</feature>
<evidence type="ECO:0000256" key="4">
    <source>
        <dbReference type="ARBA" id="ARBA00025715"/>
    </source>
</evidence>
<feature type="region of interest" description="Disordered" evidence="5">
    <location>
        <begin position="317"/>
        <end position="370"/>
    </location>
</feature>
<feature type="compositionally biased region" description="Polar residues" evidence="5">
    <location>
        <begin position="217"/>
        <end position="229"/>
    </location>
</feature>
<dbReference type="OrthoDB" id="273010at2759"/>
<feature type="domain" description="Complex 1 LYR protein" evidence="6">
    <location>
        <begin position="8"/>
        <end position="72"/>
    </location>
</feature>
<name>A0A395NS80_TRIAR</name>
<evidence type="ECO:0000259" key="6">
    <source>
        <dbReference type="Pfam" id="PF05347"/>
    </source>
</evidence>
<dbReference type="CDD" id="cd20268">
    <property type="entry name" value="Complex1_LYR_SDHAF1_LYRM8"/>
    <property type="match status" value="1"/>
</dbReference>
<dbReference type="GO" id="GO:0034553">
    <property type="term" value="P:mitochondrial respiratory chain complex II assembly"/>
    <property type="evidence" value="ECO:0007669"/>
    <property type="project" value="InterPro"/>
</dbReference>
<dbReference type="AlphaFoldDB" id="A0A395NS80"/>
<proteinExistence type="inferred from homology"/>
<organism evidence="7 8">
    <name type="scientific">Trichoderma arundinaceum</name>
    <dbReference type="NCBI Taxonomy" id="490622"/>
    <lineage>
        <taxon>Eukaryota</taxon>
        <taxon>Fungi</taxon>
        <taxon>Dikarya</taxon>
        <taxon>Ascomycota</taxon>
        <taxon>Pezizomycotina</taxon>
        <taxon>Sordariomycetes</taxon>
        <taxon>Hypocreomycetidae</taxon>
        <taxon>Hypocreales</taxon>
        <taxon>Hypocreaceae</taxon>
        <taxon>Trichoderma</taxon>
    </lineage>
</organism>
<feature type="region of interest" description="Disordered" evidence="5">
    <location>
        <begin position="92"/>
        <end position="135"/>
    </location>
</feature>
<dbReference type="Pfam" id="PF05347">
    <property type="entry name" value="Complex1_LYR"/>
    <property type="match status" value="1"/>
</dbReference>
<protein>
    <recommendedName>
        <fullName evidence="6">Complex 1 LYR protein domain-containing protein</fullName>
    </recommendedName>
</protein>
<feature type="compositionally biased region" description="Basic residues" evidence="5">
    <location>
        <begin position="258"/>
        <end position="271"/>
    </location>
</feature>
<feature type="compositionally biased region" description="Pro residues" evidence="5">
    <location>
        <begin position="117"/>
        <end position="126"/>
    </location>
</feature>
<comment type="subcellular location">
    <subcellularLocation>
        <location evidence="1">Mitochondrion matrix</location>
    </subcellularLocation>
</comment>
<keyword evidence="3" id="KW-0143">Chaperone</keyword>
<dbReference type="Proteomes" id="UP000266272">
    <property type="component" value="Unassembled WGS sequence"/>
</dbReference>
<feature type="compositionally biased region" description="Low complexity" evidence="5">
    <location>
        <begin position="416"/>
        <end position="425"/>
    </location>
</feature>
<evidence type="ECO:0000256" key="2">
    <source>
        <dbReference type="ARBA" id="ARBA00023128"/>
    </source>
</evidence>
<sequence>MRLSGLQKEVLALYRQCLRECRKKPQLTEEKNTRAHFEKFVRDEFSRNLAIDKRDFAAVEFLLRKGHRQLDVYSSPGIKDIRIRYRDSLPSTSFRRQRPKSRVVILSRRQSRAHTPTHPPSSPPVSPGSVYSSDAMEAPEQPYAKVHSHQAYIPPLNPSSYAQIDNYPIRGARSPYRGSSMSCLDAGSSLDHSWEPSELSVDLDSFPLPPVKDPSRQPRSAGNTSTTAVNPPRSHVSTLPKPGASTCFPRTSVSSPKVQRRSHGCMHRNPRSSHGWLFDGAADFANASKRASIDSALVEAISRSVCQQLRLFTAISKNNQDKRASQASREAPPSQQRSHERMPKRPDLLQKTFTERRRGRAKKFKAAGLAVTSKDQKRNFPAFIARLISSKSSRRHTSPARGQGSKVPRFDGFEDSSQSSMSEISFAPSQDMDEWRYAMIDEAPVRKQKRQPAKGKEKLKRRWFPCFLKDDESVADGE</sequence>
<feature type="compositionally biased region" description="Basic and acidic residues" evidence="5">
    <location>
        <begin position="337"/>
        <end position="356"/>
    </location>
</feature>
<keyword evidence="2" id="KW-0496">Mitochondrion</keyword>
<dbReference type="InterPro" id="IPR008011">
    <property type="entry name" value="Complex1_LYR_dom"/>
</dbReference>
<gene>
    <name evidence="7" type="ORF">TARUN_3439</name>
</gene>
<comment type="similarity">
    <text evidence="4">Belongs to the complex I LYR family. SDHAF1 subfamily.</text>
</comment>
<evidence type="ECO:0000256" key="3">
    <source>
        <dbReference type="ARBA" id="ARBA00023186"/>
    </source>
</evidence>
<reference evidence="7 8" key="1">
    <citation type="journal article" date="2018" name="PLoS Pathog.">
        <title>Evolution of structural diversity of trichothecenes, a family of toxins produced by plant pathogenic and entomopathogenic fungi.</title>
        <authorList>
            <person name="Proctor R.H."/>
            <person name="McCormick S.P."/>
            <person name="Kim H.S."/>
            <person name="Cardoza R.E."/>
            <person name="Stanley A.M."/>
            <person name="Lindo L."/>
            <person name="Kelly A."/>
            <person name="Brown D.W."/>
            <person name="Lee T."/>
            <person name="Vaughan M.M."/>
            <person name="Alexander N.J."/>
            <person name="Busman M."/>
            <person name="Gutierrez S."/>
        </authorList>
    </citation>
    <scope>NUCLEOTIDE SEQUENCE [LARGE SCALE GENOMIC DNA]</scope>
    <source>
        <strain evidence="7 8">IBT 40837</strain>
    </source>
</reference>
<comment type="caution">
    <text evidence="7">The sequence shown here is derived from an EMBL/GenBank/DDBJ whole genome shotgun (WGS) entry which is preliminary data.</text>
</comment>
<dbReference type="STRING" id="490622.A0A395NS80"/>
<dbReference type="EMBL" id="PXOA01000194">
    <property type="protein sequence ID" value="RFU78793.1"/>
    <property type="molecule type" value="Genomic_DNA"/>
</dbReference>
<evidence type="ECO:0000313" key="7">
    <source>
        <dbReference type="EMBL" id="RFU78793.1"/>
    </source>
</evidence>
<keyword evidence="8" id="KW-1185">Reference proteome</keyword>
<dbReference type="PANTHER" id="PTHR13675:SF1">
    <property type="entry name" value="SUCCINATE DEHYDROGENASE ASSEMBLY FACTOR 1, MITOCHONDRIAL"/>
    <property type="match status" value="1"/>
</dbReference>
<feature type="region of interest" description="Disordered" evidence="5">
    <location>
        <begin position="201"/>
        <end position="272"/>
    </location>
</feature>
<accession>A0A395NS80</accession>